<comment type="caution">
    <text evidence="1">The sequence shown here is derived from an EMBL/GenBank/DDBJ whole genome shotgun (WGS) entry which is preliminary data.</text>
</comment>
<name>A0ABM8T2U7_9BURK</name>
<dbReference type="Proteomes" id="UP000673821">
    <property type="component" value="Unassembled WGS sequence"/>
</dbReference>
<proteinExistence type="predicted"/>
<dbReference type="EMBL" id="CAJNBH010000039">
    <property type="protein sequence ID" value="CAE6853715.1"/>
    <property type="molecule type" value="Genomic_DNA"/>
</dbReference>
<gene>
    <name evidence="1" type="ORF">R69776_07629</name>
</gene>
<sequence>MNVTIHVELTTDWSEADTFEISEIERRYRELDGAKHGSSRVEGKDALQSVANICGCAS</sequence>
<evidence type="ECO:0000313" key="2">
    <source>
        <dbReference type="Proteomes" id="UP000673821"/>
    </source>
</evidence>
<dbReference type="RefSeq" id="WP_172737803.1">
    <property type="nucleotide sequence ID" value="NZ_CAJNAW010000039.1"/>
</dbReference>
<protein>
    <submittedName>
        <fullName evidence="1">Uncharacterized protein</fullName>
    </submittedName>
</protein>
<reference evidence="1 2" key="1">
    <citation type="submission" date="2021-02" db="EMBL/GenBank/DDBJ databases">
        <authorList>
            <person name="Vanwijnsberghe S."/>
        </authorList>
    </citation>
    <scope>NUCLEOTIDE SEQUENCE [LARGE SCALE GENOMIC DNA]</scope>
    <source>
        <strain evidence="1 2">R-69776</strain>
    </source>
</reference>
<organism evidence="1 2">
    <name type="scientific">Paraburkholderia nemoris</name>
    <dbReference type="NCBI Taxonomy" id="2793076"/>
    <lineage>
        <taxon>Bacteria</taxon>
        <taxon>Pseudomonadati</taxon>
        <taxon>Pseudomonadota</taxon>
        <taxon>Betaproteobacteria</taxon>
        <taxon>Burkholderiales</taxon>
        <taxon>Burkholderiaceae</taxon>
        <taxon>Paraburkholderia</taxon>
    </lineage>
</organism>
<evidence type="ECO:0000313" key="1">
    <source>
        <dbReference type="EMBL" id="CAE6853715.1"/>
    </source>
</evidence>
<accession>A0ABM8T2U7</accession>
<keyword evidence="2" id="KW-1185">Reference proteome</keyword>